<keyword evidence="2" id="KW-1185">Reference proteome</keyword>
<dbReference type="Proteomes" id="UP000274822">
    <property type="component" value="Unassembled WGS sequence"/>
</dbReference>
<proteinExistence type="predicted"/>
<comment type="caution">
    <text evidence="1">The sequence shown here is derived from an EMBL/GenBank/DDBJ whole genome shotgun (WGS) entry which is preliminary data.</text>
</comment>
<dbReference type="EMBL" id="RBNJ01007018">
    <property type="protein sequence ID" value="RUS28192.1"/>
    <property type="molecule type" value="Genomic_DNA"/>
</dbReference>
<sequence>MDGGRIVQEQHRSIHVISPIVLLSHYSHVISSIDPVLLSSCRPVISLFCHPIVLSSHHLIISLSHRPSPVVHIPAWSVISRVFHNISHDPAAVAECRPLTHLRCNDWPSPMHPHSSHLH</sequence>
<name>A0A433QEI5_9FUNG</name>
<dbReference type="AlphaFoldDB" id="A0A433QEI5"/>
<evidence type="ECO:0000313" key="2">
    <source>
        <dbReference type="Proteomes" id="UP000274822"/>
    </source>
</evidence>
<evidence type="ECO:0000313" key="1">
    <source>
        <dbReference type="EMBL" id="RUS28192.1"/>
    </source>
</evidence>
<gene>
    <name evidence="1" type="ORF">BC938DRAFT_482192</name>
</gene>
<accession>A0A433QEI5</accession>
<feature type="non-terminal residue" evidence="1">
    <location>
        <position position="119"/>
    </location>
</feature>
<protein>
    <submittedName>
        <fullName evidence="1">Uncharacterized protein</fullName>
    </submittedName>
</protein>
<reference evidence="1 2" key="1">
    <citation type="journal article" date="2018" name="New Phytol.">
        <title>Phylogenomics of Endogonaceae and evolution of mycorrhizas within Mucoromycota.</title>
        <authorList>
            <person name="Chang Y."/>
            <person name="Desiro A."/>
            <person name="Na H."/>
            <person name="Sandor L."/>
            <person name="Lipzen A."/>
            <person name="Clum A."/>
            <person name="Barry K."/>
            <person name="Grigoriev I.V."/>
            <person name="Martin F.M."/>
            <person name="Stajich J.E."/>
            <person name="Smith M.E."/>
            <person name="Bonito G."/>
            <person name="Spatafora J.W."/>
        </authorList>
    </citation>
    <scope>NUCLEOTIDE SEQUENCE [LARGE SCALE GENOMIC DNA]</scope>
    <source>
        <strain evidence="1 2">AD002</strain>
    </source>
</reference>
<organism evidence="1 2">
    <name type="scientific">Jimgerdemannia flammicorona</name>
    <dbReference type="NCBI Taxonomy" id="994334"/>
    <lineage>
        <taxon>Eukaryota</taxon>
        <taxon>Fungi</taxon>
        <taxon>Fungi incertae sedis</taxon>
        <taxon>Mucoromycota</taxon>
        <taxon>Mucoromycotina</taxon>
        <taxon>Endogonomycetes</taxon>
        <taxon>Endogonales</taxon>
        <taxon>Endogonaceae</taxon>
        <taxon>Jimgerdemannia</taxon>
    </lineage>
</organism>